<dbReference type="Gene3D" id="3.40.50.12580">
    <property type="match status" value="1"/>
</dbReference>
<dbReference type="InterPro" id="IPR007554">
    <property type="entry name" value="Glycerophosphate_synth"/>
</dbReference>
<evidence type="ECO:0000256" key="3">
    <source>
        <dbReference type="ARBA" id="ARBA00022475"/>
    </source>
</evidence>
<reference evidence="7 8" key="1">
    <citation type="journal article" date="2011" name="Int. J. Syst. Evol. Microbiol.">
        <title>Relationship of Bacillus amyloliquefaciens clades associated with strains DSM 7T and FZB42T: a proposal for Bacillus amyloliquefaciens subsp. amyloliquefaciens subsp. nov. and Bacillus amyloliquefaciens subsp. plantarum subsp. nov. based on complete genome sequence comparisons.</title>
        <authorList>
            <person name="Borriss R."/>
            <person name="Chen X.H."/>
            <person name="Rueckert C."/>
            <person name="Blom J."/>
            <person name="Becker A."/>
            <person name="Baumgarth B."/>
            <person name="Fan B."/>
            <person name="Pukall R."/>
            <person name="Schumann P."/>
            <person name="Sproer C."/>
            <person name="Junge H."/>
            <person name="Vater J."/>
            <person name="Puhler A."/>
            <person name="Klenk H.P."/>
        </authorList>
    </citation>
    <scope>NUCLEOTIDE SEQUENCE [LARGE SCALE GENOMIC DNA]</scope>
    <source>
        <strain evidence="8">DSM 7</strain>
    </source>
</reference>
<keyword evidence="4 7" id="KW-0808">Transferase</keyword>
<dbReference type="GO" id="GO:0005886">
    <property type="term" value="C:plasma membrane"/>
    <property type="evidence" value="ECO:0007669"/>
    <property type="project" value="UniProtKB-SubCell"/>
</dbReference>
<dbReference type="RefSeq" id="WP_013353807.1">
    <property type="nucleotide sequence ID" value="NC_014551.1"/>
</dbReference>
<evidence type="ECO:0000256" key="1">
    <source>
        <dbReference type="ARBA" id="ARBA00004202"/>
    </source>
</evidence>
<keyword evidence="8" id="KW-1185">Reference proteome</keyword>
<protein>
    <submittedName>
        <fullName evidence="7">CDP-glycerol:polyglycerol phosphate glycero-phosphotransferase (Poly(Glycerol phosphate) polymerase)</fullName>
        <ecNumber evidence="7">2.7.8.12</ecNumber>
    </submittedName>
</protein>
<keyword evidence="3" id="KW-1003">Cell membrane</keyword>
<dbReference type="Pfam" id="PF04464">
    <property type="entry name" value="Glyphos_transf"/>
    <property type="match status" value="1"/>
</dbReference>
<organism evidence="7 8">
    <name type="scientific">Bacillus amyloliquefaciens (strain ATCC 23350 / DSM 7 / BCRC 11601 / CCUG 28519 / NBRC 15535 / NRRL B-14393 / F)</name>
    <dbReference type="NCBI Taxonomy" id="692420"/>
    <lineage>
        <taxon>Bacteria</taxon>
        <taxon>Bacillati</taxon>
        <taxon>Bacillota</taxon>
        <taxon>Bacilli</taxon>
        <taxon>Bacillales</taxon>
        <taxon>Bacillaceae</taxon>
        <taxon>Bacillus</taxon>
        <taxon>Bacillus amyloliquefaciens group</taxon>
    </lineage>
</organism>
<gene>
    <name evidence="7" type="primary">tagF</name>
    <name evidence="7" type="ordered locus">BAMF_3411</name>
</gene>
<evidence type="ECO:0000256" key="2">
    <source>
        <dbReference type="ARBA" id="ARBA00010488"/>
    </source>
</evidence>
<comment type="subcellular location">
    <subcellularLocation>
        <location evidence="1">Cell membrane</location>
        <topology evidence="1">Peripheral membrane protein</topology>
    </subcellularLocation>
</comment>
<dbReference type="InterPro" id="IPR043148">
    <property type="entry name" value="TagF_C"/>
</dbReference>
<dbReference type="PANTHER" id="PTHR37316:SF3">
    <property type="entry name" value="TEICHOIC ACID GLYCEROL-PHOSPHATE TRANSFERASE"/>
    <property type="match status" value="1"/>
</dbReference>
<dbReference type="PANTHER" id="PTHR37316">
    <property type="entry name" value="TEICHOIC ACID GLYCEROL-PHOSPHATE PRIMASE"/>
    <property type="match status" value="1"/>
</dbReference>
<dbReference type="GO" id="GO:0047355">
    <property type="term" value="F:CDP-glycerol glycerophosphotransferase activity"/>
    <property type="evidence" value="ECO:0007669"/>
    <property type="project" value="UniProtKB-EC"/>
</dbReference>
<evidence type="ECO:0000256" key="4">
    <source>
        <dbReference type="ARBA" id="ARBA00022679"/>
    </source>
</evidence>
<comment type="similarity">
    <text evidence="2">Belongs to the CDP-glycerol glycerophosphotransferase family.</text>
</comment>
<keyword evidence="6" id="KW-0472">Membrane</keyword>
<dbReference type="EMBL" id="FN597644">
    <property type="protein sequence ID" value="CBI44537.1"/>
    <property type="molecule type" value="Genomic_DNA"/>
</dbReference>
<evidence type="ECO:0000256" key="6">
    <source>
        <dbReference type="ARBA" id="ARBA00023136"/>
    </source>
</evidence>
<dbReference type="InterPro" id="IPR051612">
    <property type="entry name" value="Teichoic_Acid_Biosynth"/>
</dbReference>
<sequence length="721" mass="84868">MDENTVIKCILKSLKNNVGDLMLSISLESEEPLAEEVKYYLKLKERRSGAEDFVLLEKESPAQYSTSINIHSFPEPLEMGQTYDFYVVLGEPAAEEEEQPMQVRLSVEAEAIERAYHLDHTTELLILPYTTDKGNFSLKVKREAKIVKFDEIQLKAEEINISGYAGYLSSENQLSVKNLQFVIKKGGEDPVEKHFPIEMTKKAENIEELREDAFTPEIFDFQIKIPLKDIPYSLEKRFVYRMFMEFHCENEESEHIVITSTPLVLGDRKNKLKGLISVVNKDSGPVRYEVYKKKKKQTVCIRVNDYSLKTRVKYFIKGKKKRFISKIKKLKKRRNSLITKGYKVVFRMASKMPVKSKTIIFESFNGKQYSCNPRAIYEYMQINHPEYKMYWSVNKQYTAPFKEKGIQYINRLSIKWLFAMARAEYWVVNSRLPLWIPKPEHTTYLQTWHGTPLKRLAMDMEEVHMPGTNTKKYKKNFIKEASNWDYLISPNAYSSEIFARAFQFEKTMIESGYPRNDFLHNDNNEETITAIKRRLHLPEDKKIILYAPTWRDDQFYAKGRYKFDLDLDLHKLREELGDEYLVILRMHYLVAENFDLGPFEGFAYDFSAHEDIRELYMISDLLITDYSSVFFDFANLKRPMLFFVPDIETYRDKLRGFYFDFEKDAPGPLVKTTEETIDAIKHISSPGYQHPVSFKPFYDKFCYLESGHSSEKVVKIVFESE</sequence>
<evidence type="ECO:0000313" key="8">
    <source>
        <dbReference type="Proteomes" id="UP000006562"/>
    </source>
</evidence>
<accession>A0A9P1JK67</accession>
<dbReference type="Gene3D" id="3.40.50.11820">
    <property type="match status" value="1"/>
</dbReference>
<dbReference type="GO" id="GO:0019350">
    <property type="term" value="P:teichoic acid biosynthetic process"/>
    <property type="evidence" value="ECO:0007669"/>
    <property type="project" value="UniProtKB-KW"/>
</dbReference>
<dbReference type="Proteomes" id="UP000006562">
    <property type="component" value="Chromosome"/>
</dbReference>
<dbReference type="AlphaFoldDB" id="A0A9P1JK67"/>
<evidence type="ECO:0000256" key="5">
    <source>
        <dbReference type="ARBA" id="ARBA00022944"/>
    </source>
</evidence>
<reference evidence="8" key="2">
    <citation type="journal article" date="2011" name="J. Biotechnol.">
        <title>Genome sequence of B. amyloliquefaciens type strain DSM7(T) reveals differences to plant-associated B. amyloliquefaciens FZB42.</title>
        <authorList>
            <person name="Ruckert C."/>
            <person name="Blom J."/>
            <person name="Chen X."/>
            <person name="Reva O."/>
            <person name="Borriss R."/>
        </authorList>
    </citation>
    <scope>NUCLEOTIDE SEQUENCE [LARGE SCALE GENOMIC DNA]</scope>
    <source>
        <strain evidence="8">DSM 7</strain>
    </source>
</reference>
<name>A0A9P1JK67_BACAS</name>
<proteinExistence type="inferred from homology"/>
<keyword evidence="5" id="KW-0777">Teichoic acid biosynthesis</keyword>
<dbReference type="SUPFAM" id="SSF53756">
    <property type="entry name" value="UDP-Glycosyltransferase/glycogen phosphorylase"/>
    <property type="match status" value="1"/>
</dbReference>
<dbReference type="KEGG" id="bao:BAMF_3411"/>
<evidence type="ECO:0000313" key="7">
    <source>
        <dbReference type="EMBL" id="CBI44537.1"/>
    </source>
</evidence>
<dbReference type="InterPro" id="IPR043149">
    <property type="entry name" value="TagF_N"/>
</dbReference>
<dbReference type="EC" id="2.7.8.12" evidence="7"/>